<dbReference type="Proteomes" id="UP000007305">
    <property type="component" value="Chromosome 2"/>
</dbReference>
<sequence>MLTKQSTEHPRTQPSPPSVSRNLAHQSLQRGTRRPAFLSGVPARGLGLSGLRPRLPPLLRRAHQRPHRALQLRGLHKVAPLPVHLHRHGDAQGRHKHERVHVLLRVQRPRHQRHAVPQALQRRVPPAVRHEAPDGGVRQDLLLRRPSRPHEAPFLGPLQETTRHQLVHVGVGRVRRPGWRRATEHPQEPVLAALQALSDLVHLRHGQVAHAAEAEQDHGRTRLRVQPAQALVWLLGRRIKGDHGTDRVDGRGAAPGHAPAVSDGREGFRLELRHRVDDDAGGLHEPVSVVHAPRVARIPLHHGIRQESRWHRRHTRHVERRFRLPKIPGNFPVQRRQPQHEREHGGRGREVHVHRQCQLAGDVEQRGAKVVHDDGGDGACQAGNGRLGVGRLQLDETGDHVLRAGEGGELHVREAVEADVEPRARGGLPLYDVREPGHRQWREEHGERHGQVAAAAHQHPLAGLEHGRQVAGDAERDEHHRWCRHWSRLLFDGFPWSPKTPAQKFGAIEIRRQALILAP</sequence>
<dbReference type="InParanoid" id="A0A804MR69"/>
<protein>
    <submittedName>
        <fullName evidence="2">Uncharacterized protein</fullName>
    </submittedName>
</protein>
<dbReference type="EnsemblPlants" id="Zm00001eb105620_T001">
    <property type="protein sequence ID" value="Zm00001eb105620_P001"/>
    <property type="gene ID" value="Zm00001eb105620"/>
</dbReference>
<feature type="region of interest" description="Disordered" evidence="1">
    <location>
        <begin position="244"/>
        <end position="263"/>
    </location>
</feature>
<evidence type="ECO:0000313" key="2">
    <source>
        <dbReference type="EnsemblPlants" id="Zm00001eb105620_P001"/>
    </source>
</evidence>
<organism evidence="2 3">
    <name type="scientific">Zea mays</name>
    <name type="common">Maize</name>
    <dbReference type="NCBI Taxonomy" id="4577"/>
    <lineage>
        <taxon>Eukaryota</taxon>
        <taxon>Viridiplantae</taxon>
        <taxon>Streptophyta</taxon>
        <taxon>Embryophyta</taxon>
        <taxon>Tracheophyta</taxon>
        <taxon>Spermatophyta</taxon>
        <taxon>Magnoliopsida</taxon>
        <taxon>Liliopsida</taxon>
        <taxon>Poales</taxon>
        <taxon>Poaceae</taxon>
        <taxon>PACMAD clade</taxon>
        <taxon>Panicoideae</taxon>
        <taxon>Andropogonodae</taxon>
        <taxon>Andropogoneae</taxon>
        <taxon>Tripsacinae</taxon>
        <taxon>Zea</taxon>
    </lineage>
</organism>
<feature type="region of interest" description="Disordered" evidence="1">
    <location>
        <begin position="1"/>
        <end position="41"/>
    </location>
</feature>
<feature type="region of interest" description="Disordered" evidence="1">
    <location>
        <begin position="109"/>
        <end position="133"/>
    </location>
</feature>
<feature type="region of interest" description="Disordered" evidence="1">
    <location>
        <begin position="328"/>
        <end position="351"/>
    </location>
</feature>
<accession>A0A804MR69</accession>
<proteinExistence type="predicted"/>
<name>A0A804MR69_MAIZE</name>
<evidence type="ECO:0000256" key="1">
    <source>
        <dbReference type="SAM" id="MobiDB-lite"/>
    </source>
</evidence>
<feature type="compositionally biased region" description="Polar residues" evidence="1">
    <location>
        <begin position="18"/>
        <end position="30"/>
    </location>
</feature>
<feature type="compositionally biased region" description="Basic and acidic residues" evidence="1">
    <location>
        <begin position="338"/>
        <end position="351"/>
    </location>
</feature>
<reference evidence="2" key="3">
    <citation type="submission" date="2021-05" db="UniProtKB">
        <authorList>
            <consortium name="EnsemblPlants"/>
        </authorList>
    </citation>
    <scope>IDENTIFICATION</scope>
    <source>
        <strain evidence="2">cv. B73</strain>
    </source>
</reference>
<evidence type="ECO:0000313" key="3">
    <source>
        <dbReference type="Proteomes" id="UP000007305"/>
    </source>
</evidence>
<keyword evidence="3" id="KW-1185">Reference proteome</keyword>
<reference evidence="2" key="2">
    <citation type="submission" date="2019-07" db="EMBL/GenBank/DDBJ databases">
        <authorList>
            <person name="Seetharam A."/>
            <person name="Woodhouse M."/>
            <person name="Cannon E."/>
        </authorList>
    </citation>
    <scope>NUCLEOTIDE SEQUENCE [LARGE SCALE GENOMIC DNA]</scope>
    <source>
        <strain evidence="2">cv. B73</strain>
    </source>
</reference>
<feature type="compositionally biased region" description="Basic and acidic residues" evidence="1">
    <location>
        <begin position="1"/>
        <end position="11"/>
    </location>
</feature>
<dbReference type="Gramene" id="Zm00001eb105620_T001">
    <property type="protein sequence ID" value="Zm00001eb105620_P001"/>
    <property type="gene ID" value="Zm00001eb105620"/>
</dbReference>
<reference evidence="3" key="1">
    <citation type="submission" date="2015-12" db="EMBL/GenBank/DDBJ databases">
        <title>Update maize B73 reference genome by single molecule sequencing technologies.</title>
        <authorList>
            <consortium name="Maize Genome Sequencing Project"/>
            <person name="Ware D."/>
        </authorList>
    </citation>
    <scope>NUCLEOTIDE SEQUENCE [LARGE SCALE GENOMIC DNA]</scope>
    <source>
        <strain evidence="3">cv. B73</strain>
    </source>
</reference>
<dbReference type="AlphaFoldDB" id="A0A804MR69"/>